<evidence type="ECO:0000259" key="4">
    <source>
        <dbReference type="Pfam" id="PF23082"/>
    </source>
</evidence>
<evidence type="ECO:0000313" key="5">
    <source>
        <dbReference type="EMBL" id="KAK7860147.1"/>
    </source>
</evidence>
<dbReference type="InterPro" id="IPR009057">
    <property type="entry name" value="Homeodomain-like_sf"/>
</dbReference>
<keyword evidence="3" id="KW-0539">Nucleus</keyword>
<keyword evidence="1" id="KW-0805">Transcription regulation</keyword>
<accession>A0AAW0M825</accession>
<proteinExistence type="predicted"/>
<dbReference type="Pfam" id="PF23082">
    <property type="entry name" value="Myb_DNA-binding_2"/>
    <property type="match status" value="1"/>
</dbReference>
<organism evidence="5">
    <name type="scientific">Quercus suber</name>
    <name type="common">Cork oak</name>
    <dbReference type="NCBI Taxonomy" id="58331"/>
    <lineage>
        <taxon>Eukaryota</taxon>
        <taxon>Viridiplantae</taxon>
        <taxon>Streptophyta</taxon>
        <taxon>Embryophyta</taxon>
        <taxon>Tracheophyta</taxon>
        <taxon>Spermatophyta</taxon>
        <taxon>Magnoliopsida</taxon>
        <taxon>eudicotyledons</taxon>
        <taxon>Gunneridae</taxon>
        <taxon>Pentapetalae</taxon>
        <taxon>rosids</taxon>
        <taxon>fabids</taxon>
        <taxon>Fagales</taxon>
        <taxon>Fagaceae</taxon>
        <taxon>Quercus</taxon>
    </lineage>
</organism>
<gene>
    <name evidence="5" type="primary">PYD2_3</name>
    <name evidence="5" type="ORF">CFP56_042135</name>
</gene>
<comment type="caution">
    <text evidence="5">The sequence shown here is derived from an EMBL/GenBank/DDBJ whole genome shotgun (WGS) entry which is preliminary data.</text>
</comment>
<evidence type="ECO:0000256" key="2">
    <source>
        <dbReference type="ARBA" id="ARBA00023163"/>
    </source>
</evidence>
<sequence length="217" mass="23825">MLTFLGTEDVNVSKARIAAIIIRLEKASDGVDKELPNTAKGYATVDKEMGTALLIAARLLRFCNAGIEYGESSCGVSSSSSKILIKGGIVVNAHREEVDDVYVKDGIIVAVKPNIKPASSQHSELKTLQITFKKETPDLTLNSSSSSTPEQNKRLENALALYDKETPDRWQNVAKAVGGNKTAEAVPSKMKKRGKDFMKSIFLDCRNWQGRKLRPER</sequence>
<evidence type="ECO:0000256" key="1">
    <source>
        <dbReference type="ARBA" id="ARBA00023015"/>
    </source>
</evidence>
<keyword evidence="2" id="KW-0804">Transcription</keyword>
<dbReference type="SUPFAM" id="SSF51338">
    <property type="entry name" value="Composite domain of metallo-dependent hydrolases"/>
    <property type="match status" value="1"/>
</dbReference>
<feature type="domain" description="Myb-like" evidence="4">
    <location>
        <begin position="153"/>
        <end position="194"/>
    </location>
</feature>
<dbReference type="Gene3D" id="2.30.40.10">
    <property type="entry name" value="Urease, subunit C, domain 1"/>
    <property type="match status" value="1"/>
</dbReference>
<dbReference type="SUPFAM" id="SSF46689">
    <property type="entry name" value="Homeodomain-like"/>
    <property type="match status" value="1"/>
</dbReference>
<dbReference type="InterPro" id="IPR044636">
    <property type="entry name" value="RADIALIS-like"/>
</dbReference>
<dbReference type="EMBL" id="PKMF04000008">
    <property type="protein sequence ID" value="KAK7860147.1"/>
    <property type="molecule type" value="Genomic_DNA"/>
</dbReference>
<dbReference type="InterPro" id="IPR011059">
    <property type="entry name" value="Metal-dep_hydrolase_composite"/>
</dbReference>
<reference evidence="5" key="3">
    <citation type="submission" date="2023-07" db="EMBL/GenBank/DDBJ databases">
        <title>An improved reference 1 genome and first organelle genomes of Quercus suber.</title>
        <authorList>
            <consortium name="Genosuber Consortium"/>
            <person name="Usie A."/>
            <person name="Serra O."/>
            <person name="Barros P."/>
        </authorList>
    </citation>
    <scope>NUCLEOTIDE SEQUENCE</scope>
    <source>
        <strain evidence="5">HL8</strain>
        <tissue evidence="5">Leaves</tissue>
    </source>
</reference>
<evidence type="ECO:0000256" key="3">
    <source>
        <dbReference type="ARBA" id="ARBA00023242"/>
    </source>
</evidence>
<name>A0AAW0M825_QUESU</name>
<dbReference type="Gene3D" id="1.10.10.60">
    <property type="entry name" value="Homeodomain-like"/>
    <property type="match status" value="1"/>
</dbReference>
<reference evidence="5" key="2">
    <citation type="journal article" date="2018" name="Sci. Data">
        <title>The draft genome sequence of cork oak.</title>
        <authorList>
            <person name="Ramos A.M."/>
            <person name="Usie A."/>
            <person name="Barbosa P."/>
            <person name="Barros P.M."/>
            <person name="Capote T."/>
            <person name="Chaves I."/>
            <person name="Simoes F."/>
            <person name="Abreu I."/>
            <person name="Carrasquinho I."/>
            <person name="Faro C."/>
            <person name="Guimaraes J.B."/>
            <person name="Mendonca D."/>
            <person name="Nobrega F."/>
            <person name="Rodrigues L."/>
            <person name="Saibo N.J.M."/>
            <person name="Varela M.C."/>
            <person name="Egas C."/>
            <person name="Matos J."/>
            <person name="Miguel C.M."/>
            <person name="Oliveira M.M."/>
            <person name="Ricardo C.P."/>
            <person name="Goncalves S."/>
        </authorList>
    </citation>
    <scope>NUCLEOTIDE SEQUENCE [LARGE SCALE GENOMIC DNA]</scope>
    <source>
        <strain evidence="5">HL8</strain>
    </source>
</reference>
<dbReference type="GO" id="GO:0003700">
    <property type="term" value="F:DNA-binding transcription factor activity"/>
    <property type="evidence" value="ECO:0007669"/>
    <property type="project" value="InterPro"/>
</dbReference>
<dbReference type="PANTHER" id="PTHR43952:SF75">
    <property type="entry name" value="PROTEIN RADIALIS-LIKE 6"/>
    <property type="match status" value="1"/>
</dbReference>
<dbReference type="AlphaFoldDB" id="A0AAW0M825"/>
<dbReference type="GO" id="GO:0016810">
    <property type="term" value="F:hydrolase activity, acting on carbon-nitrogen (but not peptide) bonds"/>
    <property type="evidence" value="ECO:0007669"/>
    <property type="project" value="InterPro"/>
</dbReference>
<dbReference type="InterPro" id="IPR001005">
    <property type="entry name" value="SANT/Myb"/>
</dbReference>
<protein>
    <submittedName>
        <fullName evidence="5">Dihydropyrimidinase</fullName>
    </submittedName>
</protein>
<dbReference type="PANTHER" id="PTHR43952">
    <property type="entry name" value="MYB FAMILY TRANSCRIPTION FACTOR-RELATED"/>
    <property type="match status" value="1"/>
</dbReference>
<reference evidence="5" key="1">
    <citation type="submission" date="2017-12" db="EMBL/GenBank/DDBJ databases">
        <authorList>
            <person name="Barbosa P."/>
            <person name="Usie A."/>
            <person name="Ramos A.M."/>
        </authorList>
    </citation>
    <scope>NUCLEOTIDE SEQUENCE</scope>
    <source>
        <strain evidence="5">HL8</strain>
        <tissue evidence="5">Leaves</tissue>
    </source>
</reference>